<dbReference type="CDD" id="cd06222">
    <property type="entry name" value="RNase_H_like"/>
    <property type="match status" value="1"/>
</dbReference>
<feature type="domain" description="Reverse transcriptase zinc-binding" evidence="2">
    <location>
        <begin position="93"/>
        <end position="179"/>
    </location>
</feature>
<dbReference type="EMBL" id="MVGT01003294">
    <property type="protein sequence ID" value="OVA04659.1"/>
    <property type="molecule type" value="Genomic_DNA"/>
</dbReference>
<dbReference type="InterPro" id="IPR052929">
    <property type="entry name" value="RNase_H-like_EbsB-rel"/>
</dbReference>
<dbReference type="STRING" id="56857.A0A200Q2H2"/>
<gene>
    <name evidence="3" type="ORF">BVC80_1249g6</name>
</gene>
<keyword evidence="3" id="KW-0695">RNA-directed DNA polymerase</keyword>
<evidence type="ECO:0000313" key="4">
    <source>
        <dbReference type="Proteomes" id="UP000195402"/>
    </source>
</evidence>
<dbReference type="InterPro" id="IPR036397">
    <property type="entry name" value="RNaseH_sf"/>
</dbReference>
<evidence type="ECO:0000259" key="1">
    <source>
        <dbReference type="Pfam" id="PF13456"/>
    </source>
</evidence>
<dbReference type="PANTHER" id="PTHR47074">
    <property type="entry name" value="BNAC02G40300D PROTEIN"/>
    <property type="match status" value="1"/>
</dbReference>
<dbReference type="GO" id="GO:0003964">
    <property type="term" value="F:RNA-directed DNA polymerase activity"/>
    <property type="evidence" value="ECO:0007669"/>
    <property type="project" value="UniProtKB-KW"/>
</dbReference>
<dbReference type="InterPro" id="IPR044730">
    <property type="entry name" value="RNase_H-like_dom_plant"/>
</dbReference>
<dbReference type="GO" id="GO:0003676">
    <property type="term" value="F:nucleic acid binding"/>
    <property type="evidence" value="ECO:0007669"/>
    <property type="project" value="InterPro"/>
</dbReference>
<dbReference type="AlphaFoldDB" id="A0A200Q2H2"/>
<dbReference type="InterPro" id="IPR012337">
    <property type="entry name" value="RNaseH-like_sf"/>
</dbReference>
<dbReference type="Pfam" id="PF13966">
    <property type="entry name" value="zf-RVT"/>
    <property type="match status" value="1"/>
</dbReference>
<proteinExistence type="predicted"/>
<dbReference type="PANTHER" id="PTHR47074:SF11">
    <property type="entry name" value="REVERSE TRANSCRIPTASE-LIKE PROTEIN"/>
    <property type="match status" value="1"/>
</dbReference>
<dbReference type="OrthoDB" id="1938822at2759"/>
<dbReference type="GO" id="GO:0004523">
    <property type="term" value="F:RNA-DNA hybrid ribonuclease activity"/>
    <property type="evidence" value="ECO:0007669"/>
    <property type="project" value="InterPro"/>
</dbReference>
<dbReference type="InterPro" id="IPR026960">
    <property type="entry name" value="RVT-Znf"/>
</dbReference>
<keyword evidence="3" id="KW-0808">Transferase</keyword>
<name>A0A200Q2H2_MACCD</name>
<dbReference type="Gene3D" id="3.30.420.10">
    <property type="entry name" value="Ribonuclease H-like superfamily/Ribonuclease H"/>
    <property type="match status" value="1"/>
</dbReference>
<evidence type="ECO:0000313" key="3">
    <source>
        <dbReference type="EMBL" id="OVA04659.1"/>
    </source>
</evidence>
<keyword evidence="4" id="KW-1185">Reference proteome</keyword>
<reference evidence="3 4" key="1">
    <citation type="journal article" date="2017" name="Mol. Plant">
        <title>The Genome of Medicinal Plant Macleaya cordata Provides New Insights into Benzylisoquinoline Alkaloids Metabolism.</title>
        <authorList>
            <person name="Liu X."/>
            <person name="Liu Y."/>
            <person name="Huang P."/>
            <person name="Ma Y."/>
            <person name="Qing Z."/>
            <person name="Tang Q."/>
            <person name="Cao H."/>
            <person name="Cheng P."/>
            <person name="Zheng Y."/>
            <person name="Yuan Z."/>
            <person name="Zhou Y."/>
            <person name="Liu J."/>
            <person name="Tang Z."/>
            <person name="Zhuo Y."/>
            <person name="Zhang Y."/>
            <person name="Yu L."/>
            <person name="Huang J."/>
            <person name="Yang P."/>
            <person name="Peng Q."/>
            <person name="Zhang J."/>
            <person name="Jiang W."/>
            <person name="Zhang Z."/>
            <person name="Lin K."/>
            <person name="Ro D.K."/>
            <person name="Chen X."/>
            <person name="Xiong X."/>
            <person name="Shang Y."/>
            <person name="Huang S."/>
            <person name="Zeng J."/>
        </authorList>
    </citation>
    <scope>NUCLEOTIDE SEQUENCE [LARGE SCALE GENOMIC DNA]</scope>
    <source>
        <strain evidence="4">cv. BLH2017</strain>
        <tissue evidence="3">Root</tissue>
    </source>
</reference>
<organism evidence="3 4">
    <name type="scientific">Macleaya cordata</name>
    <name type="common">Five-seeded plume-poppy</name>
    <name type="synonym">Bocconia cordata</name>
    <dbReference type="NCBI Taxonomy" id="56857"/>
    <lineage>
        <taxon>Eukaryota</taxon>
        <taxon>Viridiplantae</taxon>
        <taxon>Streptophyta</taxon>
        <taxon>Embryophyta</taxon>
        <taxon>Tracheophyta</taxon>
        <taxon>Spermatophyta</taxon>
        <taxon>Magnoliopsida</taxon>
        <taxon>Ranunculales</taxon>
        <taxon>Papaveraceae</taxon>
        <taxon>Papaveroideae</taxon>
        <taxon>Macleaya</taxon>
    </lineage>
</organism>
<accession>A0A200Q2H2</accession>
<keyword evidence="3" id="KW-0548">Nucleotidyltransferase</keyword>
<dbReference type="InParanoid" id="A0A200Q2H2"/>
<dbReference type="OMA" id="PRICNSV"/>
<dbReference type="InterPro" id="IPR002156">
    <property type="entry name" value="RNaseH_domain"/>
</dbReference>
<comment type="caution">
    <text evidence="3">The sequence shown here is derived from an EMBL/GenBank/DDBJ whole genome shotgun (WGS) entry which is preliminary data.</text>
</comment>
<dbReference type="Pfam" id="PF13456">
    <property type="entry name" value="RVT_3"/>
    <property type="match status" value="1"/>
</dbReference>
<feature type="domain" description="RNase H type-1" evidence="1">
    <location>
        <begin position="290"/>
        <end position="412"/>
    </location>
</feature>
<evidence type="ECO:0000259" key="2">
    <source>
        <dbReference type="Pfam" id="PF13966"/>
    </source>
</evidence>
<sequence>MLGILESSRKREDQPWSRQWIPGIGKACPKLSTTPDPTLRVSNFIDQNTHTWNKSMLDQHFHQSSVEKIIKIPISNSPSVDRRAWDLSKDGKFTTKSAYWGLSEGHDPNPNPIWKEIWRCKIPFRVQMFSWKCVNNAIPVRAILAQRINIESAFCPMCNQEPKTIQHILVSCSYTSRIWFPSKLNARTSHFHNKSFQDWIKFWLELHPYDSRSGRSENFSYVACLIWSIWIGRNNLIHQGKIESPMKIIQRANNMLPRLGRQTLQLLQQTSTPNQLSEWNPPPTHWVKVNTDGAWDLDANHGGMGCVFRESATSFIYGAAVYTNASCAEEAEIRAIWVAIQKAMELKIDRLIIESDAAVVIQKLNTNDFCGNWSTDALLKDIQEWRSKFAEISFSFVPRICNSVAHELATWAKNTCLNMYWRHPPTWLHQALRRDVDSSISFNE</sequence>
<dbReference type="Proteomes" id="UP000195402">
    <property type="component" value="Unassembled WGS sequence"/>
</dbReference>
<protein>
    <submittedName>
        <fullName evidence="3">Reverse transcriptase zinc-binding domain</fullName>
    </submittedName>
</protein>
<dbReference type="SUPFAM" id="SSF53098">
    <property type="entry name" value="Ribonuclease H-like"/>
    <property type="match status" value="1"/>
</dbReference>